<gene>
    <name evidence="5" type="ORF">E3P86_03244</name>
</gene>
<dbReference type="InterPro" id="IPR001345">
    <property type="entry name" value="PG/BPGM_mutase_AS"/>
</dbReference>
<dbReference type="SUPFAM" id="SSF53254">
    <property type="entry name" value="Phosphoglycerate mutase-like"/>
    <property type="match status" value="1"/>
</dbReference>
<accession>A0A4T0IPT6</accession>
<keyword evidence="1" id="KW-0378">Hydrolase</keyword>
<proteinExistence type="predicted"/>
<feature type="compositionally biased region" description="Polar residues" evidence="4">
    <location>
        <begin position="235"/>
        <end position="246"/>
    </location>
</feature>
<feature type="active site" description="Tele-phosphohistidine intermediate" evidence="2">
    <location>
        <position position="10"/>
    </location>
</feature>
<feature type="region of interest" description="Disordered" evidence="4">
    <location>
        <begin position="227"/>
        <end position="254"/>
    </location>
</feature>
<dbReference type="Gene3D" id="3.40.50.1240">
    <property type="entry name" value="Phosphoglycerate mutase-like"/>
    <property type="match status" value="1"/>
</dbReference>
<dbReference type="Pfam" id="PF00300">
    <property type="entry name" value="His_Phos_1"/>
    <property type="match status" value="1"/>
</dbReference>
<organism evidence="5 6">
    <name type="scientific">Wallemia ichthyophaga</name>
    <dbReference type="NCBI Taxonomy" id="245174"/>
    <lineage>
        <taxon>Eukaryota</taxon>
        <taxon>Fungi</taxon>
        <taxon>Dikarya</taxon>
        <taxon>Basidiomycota</taxon>
        <taxon>Wallemiomycotina</taxon>
        <taxon>Wallemiomycetes</taxon>
        <taxon>Wallemiales</taxon>
        <taxon>Wallemiaceae</taxon>
        <taxon>Wallemia</taxon>
    </lineage>
</organism>
<dbReference type="InterPro" id="IPR051695">
    <property type="entry name" value="Phosphoglycerate_Mutase"/>
</dbReference>
<feature type="active site" description="Proton donor/acceptor" evidence="2">
    <location>
        <position position="87"/>
    </location>
</feature>
<evidence type="ECO:0000256" key="4">
    <source>
        <dbReference type="SAM" id="MobiDB-lite"/>
    </source>
</evidence>
<evidence type="ECO:0000256" key="2">
    <source>
        <dbReference type="PIRSR" id="PIRSR613078-1"/>
    </source>
</evidence>
<comment type="caution">
    <text evidence="5">The sequence shown here is derived from an EMBL/GenBank/DDBJ whole genome shotgun (WGS) entry which is preliminary data.</text>
</comment>
<dbReference type="Proteomes" id="UP000310689">
    <property type="component" value="Unassembled WGS sequence"/>
</dbReference>
<feature type="binding site" evidence="3">
    <location>
        <position position="59"/>
    </location>
    <ligand>
        <name>substrate</name>
    </ligand>
</feature>
<dbReference type="PROSITE" id="PS00175">
    <property type="entry name" value="PG_MUTASE"/>
    <property type="match status" value="1"/>
</dbReference>
<dbReference type="AlphaFoldDB" id="A0A4T0IPT6"/>
<feature type="binding site" evidence="3">
    <location>
        <begin position="9"/>
        <end position="16"/>
    </location>
    <ligand>
        <name>substrate</name>
    </ligand>
</feature>
<name>A0A4T0IPT6_WALIC</name>
<dbReference type="GO" id="GO:0005829">
    <property type="term" value="C:cytosol"/>
    <property type="evidence" value="ECO:0007669"/>
    <property type="project" value="TreeGrafter"/>
</dbReference>
<dbReference type="GO" id="GO:0043456">
    <property type="term" value="P:regulation of pentose-phosphate shunt"/>
    <property type="evidence" value="ECO:0007669"/>
    <property type="project" value="TreeGrafter"/>
</dbReference>
<evidence type="ECO:0008006" key="7">
    <source>
        <dbReference type="Google" id="ProtNLM"/>
    </source>
</evidence>
<dbReference type="GO" id="GO:0004331">
    <property type="term" value="F:fructose-2,6-bisphosphate 2-phosphatase activity"/>
    <property type="evidence" value="ECO:0007669"/>
    <property type="project" value="TreeGrafter"/>
</dbReference>
<dbReference type="InterPro" id="IPR029033">
    <property type="entry name" value="His_PPase_superfam"/>
</dbReference>
<dbReference type="CDD" id="cd07067">
    <property type="entry name" value="HP_PGM_like"/>
    <property type="match status" value="1"/>
</dbReference>
<protein>
    <recommendedName>
        <fullName evidence="7">Phosphoglycerate mutase-like protein</fullName>
    </recommendedName>
</protein>
<evidence type="ECO:0000256" key="1">
    <source>
        <dbReference type="ARBA" id="ARBA00022801"/>
    </source>
</evidence>
<evidence type="ECO:0000313" key="6">
    <source>
        <dbReference type="Proteomes" id="UP000310689"/>
    </source>
</evidence>
<dbReference type="InterPro" id="IPR013078">
    <property type="entry name" value="His_Pase_superF_clade-1"/>
</dbReference>
<reference evidence="5 6" key="1">
    <citation type="submission" date="2019-03" db="EMBL/GenBank/DDBJ databases">
        <title>Sequencing 23 genomes of Wallemia ichthyophaga.</title>
        <authorList>
            <person name="Gostincar C."/>
        </authorList>
    </citation>
    <scope>NUCLEOTIDE SEQUENCE [LARGE SCALE GENOMIC DNA]</scope>
    <source>
        <strain evidence="5 6">EXF-6200</strain>
    </source>
</reference>
<evidence type="ECO:0000313" key="5">
    <source>
        <dbReference type="EMBL" id="TIB31900.1"/>
    </source>
</evidence>
<dbReference type="SMART" id="SM00855">
    <property type="entry name" value="PGAM"/>
    <property type="match status" value="1"/>
</dbReference>
<dbReference type="EMBL" id="SPOI01000218">
    <property type="protein sequence ID" value="TIB31900.1"/>
    <property type="molecule type" value="Genomic_DNA"/>
</dbReference>
<dbReference type="PANTHER" id="PTHR46517">
    <property type="entry name" value="FRUCTOSE-2,6-BISPHOSPHATASE TIGAR"/>
    <property type="match status" value="1"/>
</dbReference>
<evidence type="ECO:0000256" key="3">
    <source>
        <dbReference type="PIRSR" id="PIRSR613078-2"/>
    </source>
</evidence>
<dbReference type="PANTHER" id="PTHR46517:SF1">
    <property type="entry name" value="FRUCTOSE-2,6-BISPHOSPHATASE TIGAR"/>
    <property type="match status" value="1"/>
</dbReference>
<sequence>MRLILTLVRHGESTDNLKSLWAGWRDSALSNHGMSQAKLLGESLTDYPIKAIIASDLTRARWTAEQILQHNNSNPPPSSTLTHLLREQSFGKGEGKSWQQAQWQRKVGQVHFHKSAHAVRQSGRDFKFEDGESLHDVAARAEEVIENMIMPYVMASAISGEETHVFVVAHGILLAELQYALLKRRPQGIAAFQRSPLENTGWHRIQIGLGTPAQASVMADGGDGIETEQHKQEQKTPNNTIEQQESLVEGPPDELNLATPLTESIPPTKDHLKPKKLDVRYTHISEAGHLRDMTRAKMTASMAFDERQMKITDLM</sequence>
<dbReference type="GO" id="GO:0045820">
    <property type="term" value="P:negative regulation of glycolytic process"/>
    <property type="evidence" value="ECO:0007669"/>
    <property type="project" value="TreeGrafter"/>
</dbReference>